<evidence type="ECO:0000313" key="2">
    <source>
        <dbReference type="Proteomes" id="UP001234178"/>
    </source>
</evidence>
<evidence type="ECO:0000313" key="1">
    <source>
        <dbReference type="EMBL" id="KAK4016710.1"/>
    </source>
</evidence>
<keyword evidence="2" id="KW-1185">Reference proteome</keyword>
<comment type="caution">
    <text evidence="1">The sequence shown here is derived from an EMBL/GenBank/DDBJ whole genome shotgun (WGS) entry which is preliminary data.</text>
</comment>
<gene>
    <name evidence="1" type="ORF">OUZ56_031676</name>
</gene>
<dbReference type="EMBL" id="JAOYFB010000005">
    <property type="protein sequence ID" value="KAK4016710.1"/>
    <property type="molecule type" value="Genomic_DNA"/>
</dbReference>
<organism evidence="1 2">
    <name type="scientific">Daphnia magna</name>
    <dbReference type="NCBI Taxonomy" id="35525"/>
    <lineage>
        <taxon>Eukaryota</taxon>
        <taxon>Metazoa</taxon>
        <taxon>Ecdysozoa</taxon>
        <taxon>Arthropoda</taxon>
        <taxon>Crustacea</taxon>
        <taxon>Branchiopoda</taxon>
        <taxon>Diplostraca</taxon>
        <taxon>Cladocera</taxon>
        <taxon>Anomopoda</taxon>
        <taxon>Daphniidae</taxon>
        <taxon>Daphnia</taxon>
    </lineage>
</organism>
<sequence length="76" mass="8858">MFRVKSMKWLSQKRTLYYFCTGPNSVYVVYAPLYNPINFRLRSSSAENLFGKQILNKELGGTVERKIFAMGNLRSK</sequence>
<reference evidence="1 2" key="1">
    <citation type="journal article" date="2023" name="Nucleic Acids Res.">
        <title>The hologenome of Daphnia magna reveals possible DNA methylation and microbiome-mediated evolution of the host genome.</title>
        <authorList>
            <person name="Chaturvedi A."/>
            <person name="Li X."/>
            <person name="Dhandapani V."/>
            <person name="Marshall H."/>
            <person name="Kissane S."/>
            <person name="Cuenca-Cambronero M."/>
            <person name="Asole G."/>
            <person name="Calvet F."/>
            <person name="Ruiz-Romero M."/>
            <person name="Marangio P."/>
            <person name="Guigo R."/>
            <person name="Rago D."/>
            <person name="Mirbahai L."/>
            <person name="Eastwood N."/>
            <person name="Colbourne J.K."/>
            <person name="Zhou J."/>
            <person name="Mallon E."/>
            <person name="Orsini L."/>
        </authorList>
    </citation>
    <scope>NUCLEOTIDE SEQUENCE [LARGE SCALE GENOMIC DNA]</scope>
    <source>
        <strain evidence="1">LRV0_1</strain>
    </source>
</reference>
<proteinExistence type="predicted"/>
<protein>
    <submittedName>
        <fullName evidence="1">Uncharacterized protein</fullName>
    </submittedName>
</protein>
<name>A0ABQ9ZUX2_9CRUS</name>
<accession>A0ABQ9ZUX2</accession>
<dbReference type="Proteomes" id="UP001234178">
    <property type="component" value="Unassembled WGS sequence"/>
</dbReference>